<gene>
    <name evidence="3" type="primary">LOC100197018</name>
</gene>
<evidence type="ECO:0000313" key="3">
    <source>
        <dbReference type="RefSeq" id="XP_065648780.1"/>
    </source>
</evidence>
<dbReference type="GeneID" id="100197018"/>
<organism evidence="2 3">
    <name type="scientific">Hydra vulgaris</name>
    <name type="common">Hydra</name>
    <name type="synonym">Hydra attenuata</name>
    <dbReference type="NCBI Taxonomy" id="6087"/>
    <lineage>
        <taxon>Eukaryota</taxon>
        <taxon>Metazoa</taxon>
        <taxon>Cnidaria</taxon>
        <taxon>Hydrozoa</taxon>
        <taxon>Hydroidolina</taxon>
        <taxon>Anthoathecata</taxon>
        <taxon>Aplanulata</taxon>
        <taxon>Hydridae</taxon>
        <taxon>Hydra</taxon>
    </lineage>
</organism>
<sequence>MPLMQSLKFSLLHAETFSKNSRMYFIQTISFCIIIRMCIANPIPIVTNGSSKQQTDCTAEMERVFLMDEKITCNDGSKSGYYLRENQNSEDWIIYLEGGWFCHNEASCTIRMNHSSLFSMTSSKLWHDCRKGDGMVHPDSNSNPLFYHYNHVYVPYCSSDFWLGNTNQITSKGENIAFHGSKILIRLITELLNKRLAKASTLVLAGSSAGGIGVLQNIDRVAKIVQTLKPNIEVKGIIDSAYFLEASLNSNCKSDGCNNSDLELKLATSYWGALLDSTCDKGYRCLFAENMLLTVKTPIFMFQWLYDTVQIMADNRALETHLDEIFQPKNMAFVLKLGEKMRKLLKESDERIGLFAPSCIAHTALASSSVFHGVKINGVTLNQALQCWLSESSNKTNSGKDASCKMRLTDSCPPMSCQKDCPPIYDPTTGVEIEIPMTTVQELDKKESRRDTDYMEFLNRIMKDINTG</sequence>
<dbReference type="RefSeq" id="XP_065648780.1">
    <property type="nucleotide sequence ID" value="XM_065792708.1"/>
</dbReference>
<accession>A0ABM4BIB4</accession>
<keyword evidence="2" id="KW-1185">Reference proteome</keyword>
<proteinExistence type="inferred from homology"/>
<evidence type="ECO:0000313" key="2">
    <source>
        <dbReference type="Proteomes" id="UP001652625"/>
    </source>
</evidence>
<dbReference type="InterPro" id="IPR004963">
    <property type="entry name" value="PAE/NOTUM"/>
</dbReference>
<reference evidence="3" key="1">
    <citation type="submission" date="2025-08" db="UniProtKB">
        <authorList>
            <consortium name="RefSeq"/>
        </authorList>
    </citation>
    <scope>IDENTIFICATION</scope>
</reference>
<comment type="similarity">
    <text evidence="1">Belongs to the pectinacetylesterase family. Notum subfamily.</text>
</comment>
<evidence type="ECO:0000256" key="1">
    <source>
        <dbReference type="ARBA" id="ARBA00010213"/>
    </source>
</evidence>
<dbReference type="Pfam" id="PF03283">
    <property type="entry name" value="PAE"/>
    <property type="match status" value="1"/>
</dbReference>
<name>A0ABM4BIB4_HYDVU</name>
<dbReference type="PANTHER" id="PTHR21562">
    <property type="entry name" value="NOTUM-RELATED"/>
    <property type="match status" value="1"/>
</dbReference>
<protein>
    <submittedName>
        <fullName evidence="3">Palmitoleoyl-protein carboxylesterase notum2 isoform X3</fullName>
    </submittedName>
</protein>
<dbReference type="PANTHER" id="PTHR21562:SF122">
    <property type="entry name" value="PALMITOLEOYL-PROTEIN CARBOXYLESTERASE NOTUM"/>
    <property type="match status" value="1"/>
</dbReference>
<dbReference type="Proteomes" id="UP001652625">
    <property type="component" value="Chromosome 03"/>
</dbReference>